<sequence>MLLEAKNTATQNTGVSSGPATAEQPGTAEQQNPATPAVSVPRPRSEPFPRQTKRAAAEPKRRRTGNSTKRPENRPRFNPARTLAQAGLLTGIVGACVLMTMVIWSGNASAPIHLLVNIPVLVAGVSHHYLRSHRPNSSVSLEHENRPTTAMRYRSYRRNRERTRDEHRRNRQRV</sequence>
<comment type="caution">
    <text evidence="3">The sequence shown here is derived from an EMBL/GenBank/DDBJ whole genome shotgun (WGS) entry which is preliminary data.</text>
</comment>
<dbReference type="Proteomes" id="UP001501759">
    <property type="component" value="Unassembled WGS sequence"/>
</dbReference>
<evidence type="ECO:0008006" key="5">
    <source>
        <dbReference type="Google" id="ProtNLM"/>
    </source>
</evidence>
<evidence type="ECO:0000313" key="4">
    <source>
        <dbReference type="Proteomes" id="UP001501759"/>
    </source>
</evidence>
<evidence type="ECO:0000256" key="1">
    <source>
        <dbReference type="SAM" id="MobiDB-lite"/>
    </source>
</evidence>
<accession>A0ABP9JK57</accession>
<reference evidence="4" key="1">
    <citation type="journal article" date="2019" name="Int. J. Syst. Evol. Microbiol.">
        <title>The Global Catalogue of Microorganisms (GCM) 10K type strain sequencing project: providing services to taxonomists for standard genome sequencing and annotation.</title>
        <authorList>
            <consortium name="The Broad Institute Genomics Platform"/>
            <consortium name="The Broad Institute Genome Sequencing Center for Infectious Disease"/>
            <person name="Wu L."/>
            <person name="Ma J."/>
        </authorList>
    </citation>
    <scope>NUCLEOTIDE SEQUENCE [LARGE SCALE GENOMIC DNA]</scope>
    <source>
        <strain evidence="4">JCM 18409</strain>
    </source>
</reference>
<keyword evidence="2" id="KW-1133">Transmembrane helix</keyword>
<keyword evidence="2" id="KW-0812">Transmembrane</keyword>
<feature type="compositionally biased region" description="Polar residues" evidence="1">
    <location>
        <begin position="7"/>
        <end position="19"/>
    </location>
</feature>
<feature type="region of interest" description="Disordered" evidence="1">
    <location>
        <begin position="132"/>
        <end position="174"/>
    </location>
</feature>
<feature type="transmembrane region" description="Helical" evidence="2">
    <location>
        <begin position="110"/>
        <end position="130"/>
    </location>
</feature>
<feature type="transmembrane region" description="Helical" evidence="2">
    <location>
        <begin position="83"/>
        <end position="104"/>
    </location>
</feature>
<keyword evidence="2" id="KW-0472">Membrane</keyword>
<gene>
    <name evidence="3" type="ORF">GCM10023335_75620</name>
</gene>
<evidence type="ECO:0000313" key="3">
    <source>
        <dbReference type="EMBL" id="GAA5032795.1"/>
    </source>
</evidence>
<proteinExistence type="predicted"/>
<evidence type="ECO:0000256" key="2">
    <source>
        <dbReference type="SAM" id="Phobius"/>
    </source>
</evidence>
<dbReference type="EMBL" id="BAABKB010000039">
    <property type="protein sequence ID" value="GAA5032795.1"/>
    <property type="molecule type" value="Genomic_DNA"/>
</dbReference>
<keyword evidence="4" id="KW-1185">Reference proteome</keyword>
<organism evidence="3 4">
    <name type="scientific">Streptomyces siamensis</name>
    <dbReference type="NCBI Taxonomy" id="1274986"/>
    <lineage>
        <taxon>Bacteria</taxon>
        <taxon>Bacillati</taxon>
        <taxon>Actinomycetota</taxon>
        <taxon>Actinomycetes</taxon>
        <taxon>Kitasatosporales</taxon>
        <taxon>Streptomycetaceae</taxon>
        <taxon>Streptomyces</taxon>
    </lineage>
</organism>
<feature type="region of interest" description="Disordered" evidence="1">
    <location>
        <begin position="1"/>
        <end position="79"/>
    </location>
</feature>
<protein>
    <recommendedName>
        <fullName evidence="5">DUF3043 domain-containing protein</fullName>
    </recommendedName>
</protein>
<name>A0ABP9JK57_9ACTN</name>